<comment type="caution">
    <text evidence="6">Lacks conserved residue(s) required for the propagation of feature annotation.</text>
</comment>
<dbReference type="GO" id="GO:0004252">
    <property type="term" value="F:serine-type endopeptidase activity"/>
    <property type="evidence" value="ECO:0007669"/>
    <property type="project" value="InterPro"/>
</dbReference>
<dbReference type="Proteomes" id="UP001231189">
    <property type="component" value="Unassembled WGS sequence"/>
</dbReference>
<evidence type="ECO:0000256" key="3">
    <source>
        <dbReference type="ARBA" id="ARBA00022729"/>
    </source>
</evidence>
<keyword evidence="5" id="KW-0720">Serine protease</keyword>
<feature type="domain" description="Peptidase S8/S53" evidence="7">
    <location>
        <begin position="13"/>
        <end position="214"/>
    </location>
</feature>
<reference evidence="8" key="1">
    <citation type="submission" date="2023-07" db="EMBL/GenBank/DDBJ databases">
        <title>A chromosome-level genome assembly of Lolium multiflorum.</title>
        <authorList>
            <person name="Chen Y."/>
            <person name="Copetti D."/>
            <person name="Kolliker R."/>
            <person name="Studer B."/>
        </authorList>
    </citation>
    <scope>NUCLEOTIDE SEQUENCE</scope>
    <source>
        <strain evidence="8">02402/16</strain>
        <tissue evidence="8">Leaf</tissue>
    </source>
</reference>
<dbReference type="Pfam" id="PF00082">
    <property type="entry name" value="Peptidase_S8"/>
    <property type="match status" value="1"/>
</dbReference>
<evidence type="ECO:0000259" key="7">
    <source>
        <dbReference type="Pfam" id="PF00082"/>
    </source>
</evidence>
<evidence type="ECO:0000256" key="5">
    <source>
        <dbReference type="ARBA" id="ARBA00022825"/>
    </source>
</evidence>
<name>A0AAD8X826_LOLMU</name>
<dbReference type="PRINTS" id="PR00723">
    <property type="entry name" value="SUBTILISIN"/>
</dbReference>
<gene>
    <name evidence="8" type="ORF">QYE76_013856</name>
</gene>
<dbReference type="AlphaFoldDB" id="A0AAD8X826"/>
<evidence type="ECO:0000313" key="8">
    <source>
        <dbReference type="EMBL" id="KAK1697159.1"/>
    </source>
</evidence>
<evidence type="ECO:0000256" key="4">
    <source>
        <dbReference type="ARBA" id="ARBA00022801"/>
    </source>
</evidence>
<dbReference type="SUPFAM" id="SSF52743">
    <property type="entry name" value="Subtilisin-like"/>
    <property type="match status" value="1"/>
</dbReference>
<dbReference type="GO" id="GO:0006508">
    <property type="term" value="P:proteolysis"/>
    <property type="evidence" value="ECO:0007669"/>
    <property type="project" value="UniProtKB-KW"/>
</dbReference>
<keyword evidence="4" id="KW-0378">Hydrolase</keyword>
<evidence type="ECO:0000256" key="1">
    <source>
        <dbReference type="ARBA" id="ARBA00011073"/>
    </source>
</evidence>
<dbReference type="Gene3D" id="3.50.30.30">
    <property type="match status" value="1"/>
</dbReference>
<accession>A0AAD8X826</accession>
<dbReference type="InterPro" id="IPR036852">
    <property type="entry name" value="Peptidase_S8/S53_dom_sf"/>
</dbReference>
<dbReference type="InterPro" id="IPR000209">
    <property type="entry name" value="Peptidase_S8/S53_dom"/>
</dbReference>
<dbReference type="Gene3D" id="3.40.50.200">
    <property type="entry name" value="Peptidase S8/S53 domain"/>
    <property type="match status" value="1"/>
</dbReference>
<dbReference type="EMBL" id="JAUUTY010000001">
    <property type="protein sequence ID" value="KAK1697159.1"/>
    <property type="molecule type" value="Genomic_DNA"/>
</dbReference>
<organism evidence="8 9">
    <name type="scientific">Lolium multiflorum</name>
    <name type="common">Italian ryegrass</name>
    <name type="synonym">Lolium perenne subsp. multiflorum</name>
    <dbReference type="NCBI Taxonomy" id="4521"/>
    <lineage>
        <taxon>Eukaryota</taxon>
        <taxon>Viridiplantae</taxon>
        <taxon>Streptophyta</taxon>
        <taxon>Embryophyta</taxon>
        <taxon>Tracheophyta</taxon>
        <taxon>Spermatophyta</taxon>
        <taxon>Magnoliopsida</taxon>
        <taxon>Liliopsida</taxon>
        <taxon>Poales</taxon>
        <taxon>Poaceae</taxon>
        <taxon>BOP clade</taxon>
        <taxon>Pooideae</taxon>
        <taxon>Poodae</taxon>
        <taxon>Poeae</taxon>
        <taxon>Poeae Chloroplast Group 2 (Poeae type)</taxon>
        <taxon>Loliodinae</taxon>
        <taxon>Loliinae</taxon>
        <taxon>Lolium</taxon>
    </lineage>
</organism>
<dbReference type="PANTHER" id="PTHR10795">
    <property type="entry name" value="PROPROTEIN CONVERTASE SUBTILISIN/KEXIN"/>
    <property type="match status" value="1"/>
</dbReference>
<sequence>MGESPDKWPGNGGQGVIIGVIDHSIDDTHPSLEDDGFMDMPPPFWKRSCHPAMKCNKKLIREKNMYVPDDDFITLARDTEHDHGTNVATTSAGNFIINVSINGLASDTSSGVAPYAHLAIYKVCRKSGDCLEAAVLRAFDEAVADGVHVILLSLAASSIPTYDQSSISIGSFNAMQRRLQEIAGVHVVVCAGNRGPAASSILNAERWLLTVGAGTVDRYFPATVYLIGPADDTHDSAVGEGLADRMKLLTLPPPTFRPLLYRTEDHRGYCAYPFKEMITGPVHRFMFYKLVEAAPASDVCNSII</sequence>
<dbReference type="PROSITE" id="PS51892">
    <property type="entry name" value="SUBTILASE"/>
    <property type="match status" value="1"/>
</dbReference>
<evidence type="ECO:0000313" key="9">
    <source>
        <dbReference type="Proteomes" id="UP001231189"/>
    </source>
</evidence>
<proteinExistence type="inferred from homology"/>
<keyword evidence="9" id="KW-1185">Reference proteome</keyword>
<evidence type="ECO:0000256" key="6">
    <source>
        <dbReference type="PROSITE-ProRule" id="PRU01240"/>
    </source>
</evidence>
<comment type="similarity">
    <text evidence="1 6">Belongs to the peptidase S8 family.</text>
</comment>
<comment type="caution">
    <text evidence="8">The sequence shown here is derived from an EMBL/GenBank/DDBJ whole genome shotgun (WGS) entry which is preliminary data.</text>
</comment>
<keyword evidence="2" id="KW-0645">Protease</keyword>
<evidence type="ECO:0000256" key="2">
    <source>
        <dbReference type="ARBA" id="ARBA00022670"/>
    </source>
</evidence>
<protein>
    <recommendedName>
        <fullName evidence="7">Peptidase S8/S53 domain-containing protein</fullName>
    </recommendedName>
</protein>
<dbReference type="InterPro" id="IPR045051">
    <property type="entry name" value="SBT"/>
</dbReference>
<keyword evidence="3" id="KW-0732">Signal</keyword>
<dbReference type="InterPro" id="IPR015500">
    <property type="entry name" value="Peptidase_S8_subtilisin-rel"/>
</dbReference>